<dbReference type="GO" id="GO:0009927">
    <property type="term" value="F:histidine phosphotransfer kinase activity"/>
    <property type="evidence" value="ECO:0007669"/>
    <property type="project" value="TreeGrafter"/>
</dbReference>
<proteinExistence type="predicted"/>
<dbReference type="RefSeq" id="WP_289504567.1">
    <property type="nucleotide sequence ID" value="NZ_CP116805.1"/>
</dbReference>
<dbReference type="SUPFAM" id="SSF158472">
    <property type="entry name" value="HAMP domain-like"/>
    <property type="match status" value="1"/>
</dbReference>
<dbReference type="SMART" id="SM00304">
    <property type="entry name" value="HAMP"/>
    <property type="match status" value="1"/>
</dbReference>
<reference evidence="11" key="1">
    <citation type="submission" date="2023-01" db="EMBL/GenBank/DDBJ databases">
        <title>The genome sequence of Kordiimonadaceae bacterium 6D33.</title>
        <authorList>
            <person name="Liu Y."/>
        </authorList>
    </citation>
    <scope>NUCLEOTIDE SEQUENCE</scope>
    <source>
        <strain evidence="11">6D33</strain>
    </source>
</reference>
<organism evidence="11 12">
    <name type="scientific">Gimibacter soli</name>
    <dbReference type="NCBI Taxonomy" id="3024400"/>
    <lineage>
        <taxon>Bacteria</taxon>
        <taxon>Pseudomonadati</taxon>
        <taxon>Pseudomonadota</taxon>
        <taxon>Alphaproteobacteria</taxon>
        <taxon>Kordiimonadales</taxon>
        <taxon>Temperatibacteraceae</taxon>
        <taxon>Gimibacter</taxon>
    </lineage>
</organism>
<dbReference type="PANTHER" id="PTHR43047:SF72">
    <property type="entry name" value="OSMOSENSING HISTIDINE PROTEIN KINASE SLN1"/>
    <property type="match status" value="1"/>
</dbReference>
<evidence type="ECO:0000259" key="10">
    <source>
        <dbReference type="PROSITE" id="PS50885"/>
    </source>
</evidence>
<dbReference type="Pfam" id="PF02518">
    <property type="entry name" value="HATPase_c"/>
    <property type="match status" value="1"/>
</dbReference>
<dbReference type="Gene3D" id="6.10.340.10">
    <property type="match status" value="1"/>
</dbReference>
<evidence type="ECO:0000259" key="8">
    <source>
        <dbReference type="PROSITE" id="PS50109"/>
    </source>
</evidence>
<dbReference type="PANTHER" id="PTHR43047">
    <property type="entry name" value="TWO-COMPONENT HISTIDINE PROTEIN KINASE"/>
    <property type="match status" value="1"/>
</dbReference>
<evidence type="ECO:0000256" key="4">
    <source>
        <dbReference type="ARBA" id="ARBA00022553"/>
    </source>
</evidence>
<evidence type="ECO:0000256" key="1">
    <source>
        <dbReference type="ARBA" id="ARBA00000085"/>
    </source>
</evidence>
<protein>
    <recommendedName>
        <fullName evidence="3">histidine kinase</fullName>
        <ecNumber evidence="3">2.7.13.3</ecNumber>
    </recommendedName>
</protein>
<dbReference type="SUPFAM" id="SSF47384">
    <property type="entry name" value="Homodimeric domain of signal transducing histidine kinase"/>
    <property type="match status" value="1"/>
</dbReference>
<keyword evidence="11" id="KW-0067">ATP-binding</keyword>
<dbReference type="GO" id="GO:0005886">
    <property type="term" value="C:plasma membrane"/>
    <property type="evidence" value="ECO:0007669"/>
    <property type="project" value="TreeGrafter"/>
</dbReference>
<evidence type="ECO:0000313" key="12">
    <source>
        <dbReference type="Proteomes" id="UP001217500"/>
    </source>
</evidence>
<dbReference type="Gene3D" id="1.10.287.130">
    <property type="match status" value="1"/>
</dbReference>
<dbReference type="InterPro" id="IPR000014">
    <property type="entry name" value="PAS"/>
</dbReference>
<dbReference type="CDD" id="cd00082">
    <property type="entry name" value="HisKA"/>
    <property type="match status" value="1"/>
</dbReference>
<dbReference type="InterPro" id="IPR036890">
    <property type="entry name" value="HATPase_C_sf"/>
</dbReference>
<dbReference type="EC" id="2.7.13.3" evidence="3"/>
<evidence type="ECO:0000256" key="6">
    <source>
        <dbReference type="ARBA" id="ARBA00022777"/>
    </source>
</evidence>
<dbReference type="InterPro" id="IPR036097">
    <property type="entry name" value="HisK_dim/P_sf"/>
</dbReference>
<dbReference type="Pfam" id="PF00512">
    <property type="entry name" value="HisKA"/>
    <property type="match status" value="1"/>
</dbReference>
<keyword evidence="7" id="KW-0812">Transmembrane</keyword>
<dbReference type="SUPFAM" id="SSF55874">
    <property type="entry name" value="ATPase domain of HSP90 chaperone/DNA topoisomerase II/histidine kinase"/>
    <property type="match status" value="1"/>
</dbReference>
<dbReference type="Pfam" id="PF00672">
    <property type="entry name" value="HAMP"/>
    <property type="match status" value="1"/>
</dbReference>
<dbReference type="Gene3D" id="3.30.565.10">
    <property type="entry name" value="Histidine kinase-like ATPase, C-terminal domain"/>
    <property type="match status" value="1"/>
</dbReference>
<dbReference type="SUPFAM" id="SSF55785">
    <property type="entry name" value="PYP-like sensor domain (PAS domain)"/>
    <property type="match status" value="1"/>
</dbReference>
<keyword evidence="7" id="KW-1133">Transmembrane helix</keyword>
<gene>
    <name evidence="11" type="ORF">PH603_03575</name>
</gene>
<evidence type="ECO:0000259" key="9">
    <source>
        <dbReference type="PROSITE" id="PS50112"/>
    </source>
</evidence>
<keyword evidence="12" id="KW-1185">Reference proteome</keyword>
<feature type="transmembrane region" description="Helical" evidence="7">
    <location>
        <begin position="29"/>
        <end position="49"/>
    </location>
</feature>
<dbReference type="GO" id="GO:0000155">
    <property type="term" value="F:phosphorelay sensor kinase activity"/>
    <property type="evidence" value="ECO:0007669"/>
    <property type="project" value="InterPro"/>
</dbReference>
<dbReference type="GO" id="GO:0005524">
    <property type="term" value="F:ATP binding"/>
    <property type="evidence" value="ECO:0007669"/>
    <property type="project" value="UniProtKB-KW"/>
</dbReference>
<dbReference type="KEGG" id="gso:PH603_03575"/>
<evidence type="ECO:0000256" key="2">
    <source>
        <dbReference type="ARBA" id="ARBA00004370"/>
    </source>
</evidence>
<comment type="catalytic activity">
    <reaction evidence="1">
        <text>ATP + protein L-histidine = ADP + protein N-phospho-L-histidine.</text>
        <dbReference type="EC" id="2.7.13.3"/>
    </reaction>
</comment>
<dbReference type="InterPro" id="IPR003661">
    <property type="entry name" value="HisK_dim/P_dom"/>
</dbReference>
<name>A0AAF0BI19_9PROT</name>
<dbReference type="PRINTS" id="PR00344">
    <property type="entry name" value="BCTRLSENSOR"/>
</dbReference>
<keyword evidence="4" id="KW-0597">Phosphoprotein</keyword>
<keyword evidence="7" id="KW-0472">Membrane</keyword>
<comment type="subcellular location">
    <subcellularLocation>
        <location evidence="2">Membrane</location>
    </subcellularLocation>
</comment>
<dbReference type="InterPro" id="IPR035965">
    <property type="entry name" value="PAS-like_dom_sf"/>
</dbReference>
<dbReference type="InterPro" id="IPR005467">
    <property type="entry name" value="His_kinase_dom"/>
</dbReference>
<evidence type="ECO:0000256" key="5">
    <source>
        <dbReference type="ARBA" id="ARBA00022679"/>
    </source>
</evidence>
<evidence type="ECO:0000256" key="3">
    <source>
        <dbReference type="ARBA" id="ARBA00012438"/>
    </source>
</evidence>
<evidence type="ECO:0000256" key="7">
    <source>
        <dbReference type="SAM" id="Phobius"/>
    </source>
</evidence>
<evidence type="ECO:0000313" key="11">
    <source>
        <dbReference type="EMBL" id="WCL54838.1"/>
    </source>
</evidence>
<accession>A0AAF0BI19</accession>
<dbReference type="PROSITE" id="PS50885">
    <property type="entry name" value="HAMP"/>
    <property type="match status" value="1"/>
</dbReference>
<keyword evidence="6" id="KW-0418">Kinase</keyword>
<keyword evidence="11" id="KW-0547">Nucleotide-binding</keyword>
<dbReference type="PROSITE" id="PS50109">
    <property type="entry name" value="HIS_KIN"/>
    <property type="match status" value="1"/>
</dbReference>
<feature type="domain" description="Histidine kinase" evidence="8">
    <location>
        <begin position="413"/>
        <end position="634"/>
    </location>
</feature>
<keyword evidence="5" id="KW-0808">Transferase</keyword>
<dbReference type="PROSITE" id="PS50112">
    <property type="entry name" value="PAS"/>
    <property type="match status" value="1"/>
</dbReference>
<feature type="transmembrane region" description="Helical" evidence="7">
    <location>
        <begin position="197"/>
        <end position="219"/>
    </location>
</feature>
<dbReference type="AlphaFoldDB" id="A0AAF0BI19"/>
<dbReference type="EMBL" id="CP116805">
    <property type="protein sequence ID" value="WCL54838.1"/>
    <property type="molecule type" value="Genomic_DNA"/>
</dbReference>
<dbReference type="SMART" id="SM00388">
    <property type="entry name" value="HisKA"/>
    <property type="match status" value="1"/>
</dbReference>
<dbReference type="Proteomes" id="UP001217500">
    <property type="component" value="Chromosome"/>
</dbReference>
<dbReference type="CDD" id="cd06225">
    <property type="entry name" value="HAMP"/>
    <property type="match status" value="1"/>
</dbReference>
<dbReference type="SMART" id="SM00387">
    <property type="entry name" value="HATPase_c"/>
    <property type="match status" value="1"/>
</dbReference>
<dbReference type="InterPro" id="IPR004358">
    <property type="entry name" value="Sig_transdc_His_kin-like_C"/>
</dbReference>
<feature type="domain" description="PAS" evidence="9">
    <location>
        <begin position="277"/>
        <end position="313"/>
    </location>
</feature>
<dbReference type="InterPro" id="IPR003594">
    <property type="entry name" value="HATPase_dom"/>
</dbReference>
<feature type="domain" description="HAMP" evidence="10">
    <location>
        <begin position="216"/>
        <end position="268"/>
    </location>
</feature>
<dbReference type="Gene3D" id="3.30.450.20">
    <property type="entry name" value="PAS domain"/>
    <property type="match status" value="1"/>
</dbReference>
<dbReference type="InterPro" id="IPR003660">
    <property type="entry name" value="HAMP_dom"/>
</dbReference>
<sequence length="648" mass="71074">MTERAVNSEAAETRSSPWRRMLVSVRAKLFLGFAAMGLLVVGVGLYAYVAIGRAGEIVEDIYNRPLMAINFTRAASFDFSQMQARYLKLRERGEKSGKSLDELHELVHDDLAVAHERALTDRSRRMIEQLRRDIDAWVYTVKGLLITPDPRAVANLDATTDDIIERFDIVVELQSAAGFEERQKAVTEIATTVRVNVAVTGVALMLAIAVTLLLARLLLGPLLSASESASRIAKGELDTPIPEGGADETGRLLRALRVMQKSIIDLVSREKYQKQKAEDRLLDALANSREAIIIVDADGLIVMVNDTASALFSRLGPLVGERFNRLFYTNGVPVAEEDRAVAVASASSEPGAAVEMQLENGNWLRHSRSRTRDGGLFALWSDITEVKAREVQLLVAKQEAEAANEVKSRFLSNMSHELRTPLNAIIGFADVIVTETHEQERLAGITGHAREIQSGGDHLLRIINNVLDLTRHDHGKVIVRLQRTDLGALLEQCRGMMIAEAEARGIRLRYQEPVGTAWSKIDPAQILQSLLNILSNAIKFSHDGAAVDISIDTHIGNEHHVRISDAGIGIDPKDIPVALTAFGQVESSRDRHYEGTGLGLTLAKALIEQNGGRLILESELGVGTMVTVALSVDGEESQTVEFDDDDFI</sequence>